<evidence type="ECO:0000256" key="7">
    <source>
        <dbReference type="ARBA" id="ARBA00022755"/>
    </source>
</evidence>
<evidence type="ECO:0000256" key="9">
    <source>
        <dbReference type="ARBA" id="ARBA00023002"/>
    </source>
</evidence>
<keyword evidence="11 17" id="KW-0129">CBS domain</keyword>
<evidence type="ECO:0000256" key="19">
    <source>
        <dbReference type="RuleBase" id="RU003928"/>
    </source>
</evidence>
<feature type="active site" description="Thioimidate intermediate" evidence="13 14">
    <location>
        <position position="388"/>
    </location>
</feature>
<comment type="catalytic activity">
    <reaction evidence="12 13 19">
        <text>IMP + NAD(+) + H2O = XMP + NADH + H(+)</text>
        <dbReference type="Rhea" id="RHEA:11708"/>
        <dbReference type="ChEBI" id="CHEBI:15377"/>
        <dbReference type="ChEBI" id="CHEBI:15378"/>
        <dbReference type="ChEBI" id="CHEBI:57464"/>
        <dbReference type="ChEBI" id="CHEBI:57540"/>
        <dbReference type="ChEBI" id="CHEBI:57945"/>
        <dbReference type="ChEBI" id="CHEBI:58053"/>
        <dbReference type="EC" id="1.1.1.205"/>
    </reaction>
</comment>
<dbReference type="Pfam" id="PF00478">
    <property type="entry name" value="IMPDH"/>
    <property type="match status" value="1"/>
</dbReference>
<dbReference type="AlphaFoldDB" id="A0A0D2WVJ0"/>
<evidence type="ECO:0000256" key="1">
    <source>
        <dbReference type="ARBA" id="ARBA00001958"/>
    </source>
</evidence>
<evidence type="ECO:0000256" key="11">
    <source>
        <dbReference type="ARBA" id="ARBA00023122"/>
    </source>
</evidence>
<dbReference type="InterPro" id="IPR001093">
    <property type="entry name" value="IMP_DH_GMPRt"/>
</dbReference>
<feature type="domain" description="CBS" evidence="20">
    <location>
        <begin position="236"/>
        <end position="294"/>
    </location>
</feature>
<dbReference type="PhylomeDB" id="A0A0D2WVJ0"/>
<dbReference type="PANTHER" id="PTHR11911:SF111">
    <property type="entry name" value="INOSINE-5'-MONOPHOSPHATE DEHYDROGENASE"/>
    <property type="match status" value="1"/>
</dbReference>
<dbReference type="InParanoid" id="A0A0D2WVJ0"/>
<dbReference type="FunFam" id="3.20.20.70:FF:000007">
    <property type="entry name" value="Chromosome 19 SCAF14664, whole genome shotgun sequence"/>
    <property type="match status" value="1"/>
</dbReference>
<evidence type="ECO:0000256" key="16">
    <source>
        <dbReference type="PIRSR" id="PIRSR000130-4"/>
    </source>
</evidence>
<dbReference type="PROSITE" id="PS00487">
    <property type="entry name" value="IMP_DH_GMP_RED"/>
    <property type="match status" value="1"/>
</dbReference>
<dbReference type="Gene3D" id="3.20.20.70">
    <property type="entry name" value="Aldolase class I"/>
    <property type="match status" value="1"/>
</dbReference>
<feature type="binding site" evidence="13 15">
    <location>
        <begin position="381"/>
        <end position="383"/>
    </location>
    <ligand>
        <name>NAD(+)</name>
        <dbReference type="ChEBI" id="CHEBI:57540"/>
    </ligand>
</feature>
<evidence type="ECO:0000256" key="6">
    <source>
        <dbReference type="ARBA" id="ARBA00022749"/>
    </source>
</evidence>
<dbReference type="Pfam" id="PF00571">
    <property type="entry name" value="CBS"/>
    <property type="match status" value="2"/>
</dbReference>
<dbReference type="HAMAP" id="MF_01964">
    <property type="entry name" value="IMPDH"/>
    <property type="match status" value="1"/>
</dbReference>
<evidence type="ECO:0000256" key="8">
    <source>
        <dbReference type="ARBA" id="ARBA00022958"/>
    </source>
</evidence>
<feature type="active site" description="Proton acceptor" evidence="13 14">
    <location>
        <position position="485"/>
    </location>
</feature>
<accession>A0A0D2WVJ0</accession>
<dbReference type="GO" id="GO:0000166">
    <property type="term" value="F:nucleotide binding"/>
    <property type="evidence" value="ECO:0007669"/>
    <property type="project" value="UniProtKB-UniRule"/>
</dbReference>
<sequence>MHFCSKSNRLALISPFQIENSFTLRFFTNLKPFICFFFLLLFVFAHMASSSSSMLPAADALSYGVEEFRSADGLTVTELMSSGVGITYNDFLVMPGFVGFGSDEVSLETKLTKKISLQTPFVSSPMDTVTESEMAINMALMGGIGILHHNCTAEEQAAFVQKVKRYEQGFILDPVVMLPTATVAQVLAVKERQGFAGVPVTDTGKMGGRLVGIITSRDVDFIPKDRWSQTLLQDVMTKRSDLVVGKAGCSLAEANKILQENKKGKLPIVNDKDELVALISRTDLKKNKFFPHASKDANKQLLAGAAIGTRLDDLNRLKMMVDSGLDVVVIDSSQGNSVYQLDLINRIKREYADLEVIGGNVVTVSQARNLIAAGVDGLRIGMGSGSICITQEVMACGRPQGTAVYQVSNFARHFGVPTIADGGVSNVGHITKALALGASAVMMGSMLAGTTEAPGEYYFSNGVRLKKYRGMGSLDAMDKDGSKQRYFSENDSIKVAQGVSGSVVDKGSIQKFVPYLISGLKHSLQDIGVRSVSELKEGVYSNKVTFERRSPAAQAEGNVHSLHSFEKRLY</sequence>
<dbReference type="NCBIfam" id="TIGR01302">
    <property type="entry name" value="IMP_dehydrog"/>
    <property type="match status" value="1"/>
</dbReference>
<dbReference type="GO" id="GO:0006183">
    <property type="term" value="P:GTP biosynthetic process"/>
    <property type="evidence" value="ECO:0007669"/>
    <property type="project" value="TreeGrafter"/>
</dbReference>
<dbReference type="UniPathway" id="UPA00601">
    <property type="reaction ID" value="UER00295"/>
</dbReference>
<feature type="binding site" evidence="13">
    <location>
        <position position="497"/>
    </location>
    <ligand>
        <name>IMP</name>
        <dbReference type="ChEBI" id="CHEBI:58053"/>
    </ligand>
</feature>
<dbReference type="eggNOG" id="KOG2550">
    <property type="taxonomic scope" value="Eukaryota"/>
</dbReference>
<dbReference type="Proteomes" id="UP000008743">
    <property type="component" value="Unassembled WGS sequence"/>
</dbReference>
<evidence type="ECO:0000256" key="13">
    <source>
        <dbReference type="HAMAP-Rule" id="MF_03156"/>
    </source>
</evidence>
<evidence type="ECO:0000256" key="17">
    <source>
        <dbReference type="PROSITE-ProRule" id="PRU00703"/>
    </source>
</evidence>
<evidence type="ECO:0000256" key="15">
    <source>
        <dbReference type="PIRSR" id="PIRSR000130-3"/>
    </source>
</evidence>
<dbReference type="InterPro" id="IPR013785">
    <property type="entry name" value="Aldolase_TIM"/>
</dbReference>
<comment type="function">
    <text evidence="13">Catalyzes the conversion of inosine 5'-phosphate (IMP) to xanthosine 5'-phosphate (XMP), the first committed and rate-limiting step in the de novo synthesis of guanine nucleotides, and therefore plays an important role in the regulation of cell growth.</text>
</comment>
<evidence type="ECO:0000256" key="5">
    <source>
        <dbReference type="ARBA" id="ARBA00022723"/>
    </source>
</evidence>
<keyword evidence="9 13" id="KW-0560">Oxidoreductase</keyword>
<comment type="similarity">
    <text evidence="3 13 18">Belongs to the IMPDH/GMPR family.</text>
</comment>
<dbReference type="GO" id="GO:0003938">
    <property type="term" value="F:IMP dehydrogenase activity"/>
    <property type="evidence" value="ECO:0007669"/>
    <property type="project" value="UniProtKB-UniRule"/>
</dbReference>
<comment type="pathway">
    <text evidence="13 19">Purine metabolism; XMP biosynthesis via de novo pathway; XMP from IMP: step 1/1.</text>
</comment>
<dbReference type="FunCoup" id="A0A0D2WVJ0">
    <property type="interactions" value="251"/>
</dbReference>
<evidence type="ECO:0000256" key="12">
    <source>
        <dbReference type="ARBA" id="ARBA00048028"/>
    </source>
</evidence>
<dbReference type="SMART" id="SM00116">
    <property type="entry name" value="CBS"/>
    <property type="match status" value="2"/>
</dbReference>
<dbReference type="InterPro" id="IPR015875">
    <property type="entry name" value="IMP_DH/GMP_Rdtase_CS"/>
</dbReference>
<dbReference type="PANTHER" id="PTHR11911">
    <property type="entry name" value="INOSINE-5-MONOPHOSPHATE DEHYDROGENASE RELATED"/>
    <property type="match status" value="1"/>
</dbReference>
<comment type="caution">
    <text evidence="13">Lacks conserved residue(s) required for the propagation of feature annotation.</text>
</comment>
<feature type="binding site" evidence="13">
    <location>
        <begin position="444"/>
        <end position="445"/>
    </location>
    <ligand>
        <name>IMP</name>
        <dbReference type="ChEBI" id="CHEBI:58053"/>
    </ligand>
</feature>
<evidence type="ECO:0000256" key="14">
    <source>
        <dbReference type="PIRSR" id="PIRSR000130-1"/>
    </source>
</evidence>
<evidence type="ECO:0000313" key="22">
    <source>
        <dbReference type="Proteomes" id="UP000008743"/>
    </source>
</evidence>
<evidence type="ECO:0000256" key="3">
    <source>
        <dbReference type="ARBA" id="ARBA00005502"/>
    </source>
</evidence>
<feature type="binding site" evidence="13">
    <location>
        <position position="386"/>
    </location>
    <ligand>
        <name>IMP</name>
        <dbReference type="ChEBI" id="CHEBI:58053"/>
    </ligand>
</feature>
<dbReference type="EMBL" id="KE346370">
    <property type="protein sequence ID" value="KJE96223.1"/>
    <property type="molecule type" value="Genomic_DNA"/>
</dbReference>
<keyword evidence="7 13" id="KW-0658">Purine biosynthesis</keyword>
<dbReference type="GO" id="GO:0005737">
    <property type="term" value="C:cytoplasm"/>
    <property type="evidence" value="ECO:0007669"/>
    <property type="project" value="UniProtKB-SubCell"/>
</dbReference>
<dbReference type="PROSITE" id="PS51371">
    <property type="entry name" value="CBS"/>
    <property type="match status" value="2"/>
</dbReference>
<reference evidence="22" key="1">
    <citation type="submission" date="2011-02" db="EMBL/GenBank/DDBJ databases">
        <title>The Genome Sequence of Capsaspora owczarzaki ATCC 30864.</title>
        <authorList>
            <person name="Russ C."/>
            <person name="Cuomo C."/>
            <person name="Burger G."/>
            <person name="Gray M.W."/>
            <person name="Holland P.W.H."/>
            <person name="King N."/>
            <person name="Lang F.B.F."/>
            <person name="Roger A.J."/>
            <person name="Ruiz-Trillo I."/>
            <person name="Young S.K."/>
            <person name="Zeng Q."/>
            <person name="Gargeya S."/>
            <person name="Alvarado L."/>
            <person name="Berlin A."/>
            <person name="Chapman S.B."/>
            <person name="Chen Z."/>
            <person name="Freedman E."/>
            <person name="Gellesch M."/>
            <person name="Goldberg J."/>
            <person name="Griggs A."/>
            <person name="Gujja S."/>
            <person name="Heilman E."/>
            <person name="Heiman D."/>
            <person name="Howarth C."/>
            <person name="Mehta T."/>
            <person name="Neiman D."/>
            <person name="Pearson M."/>
            <person name="Roberts A."/>
            <person name="Saif S."/>
            <person name="Shea T."/>
            <person name="Shenoy N."/>
            <person name="Sisk P."/>
            <person name="Stolte C."/>
            <person name="Sykes S."/>
            <person name="White J."/>
            <person name="Yandava C."/>
            <person name="Haas B."/>
            <person name="Nusbaum C."/>
            <person name="Birren B."/>
        </authorList>
    </citation>
    <scope>NUCLEOTIDE SEQUENCE</scope>
    <source>
        <strain evidence="22">ATCC 30864</strain>
    </source>
</reference>
<evidence type="ECO:0000256" key="18">
    <source>
        <dbReference type="RuleBase" id="RU003927"/>
    </source>
</evidence>
<evidence type="ECO:0000256" key="10">
    <source>
        <dbReference type="ARBA" id="ARBA00023027"/>
    </source>
</evidence>
<evidence type="ECO:0000313" key="21">
    <source>
        <dbReference type="EMBL" id="KJE96223.1"/>
    </source>
</evidence>
<comment type="subcellular location">
    <subcellularLocation>
        <location evidence="2 13">Cytoplasm</location>
    </subcellularLocation>
</comment>
<feature type="binding site" description="in other chain" evidence="13 16">
    <location>
        <position position="388"/>
    </location>
    <ligand>
        <name>K(+)</name>
        <dbReference type="ChEBI" id="CHEBI:29103"/>
        <note>ligand shared between two tetrameric partners</note>
    </ligand>
</feature>
<evidence type="ECO:0000259" key="20">
    <source>
        <dbReference type="PROSITE" id="PS51371"/>
    </source>
</evidence>
<dbReference type="SUPFAM" id="SSF51412">
    <property type="entry name" value="Inosine monophosphate dehydrogenase (IMPDH)"/>
    <property type="match status" value="2"/>
</dbReference>
<feature type="domain" description="CBS" evidence="20">
    <location>
        <begin position="170"/>
        <end position="230"/>
    </location>
</feature>
<protein>
    <recommendedName>
        <fullName evidence="13 19">Inosine-5'-monophosphate dehydrogenase</fullName>
        <shortName evidence="13">IMP dehydrogenase</shortName>
        <shortName evidence="13">IMPD</shortName>
        <shortName evidence="13">IMPDH</shortName>
        <ecNumber evidence="13 19">1.1.1.205</ecNumber>
    </recommendedName>
</protein>
<feature type="binding site" evidence="13">
    <location>
        <begin position="468"/>
        <end position="472"/>
    </location>
    <ligand>
        <name>IMP</name>
        <dbReference type="ChEBI" id="CHEBI:58053"/>
    </ligand>
</feature>
<keyword evidence="8 13" id="KW-0630">Potassium</keyword>
<feature type="binding site" description="in other chain" evidence="13 16">
    <location>
        <position position="383"/>
    </location>
    <ligand>
        <name>K(+)</name>
        <dbReference type="ChEBI" id="CHEBI:29103"/>
        <note>ligand shared between two tetrameric partners</note>
    </ligand>
</feature>
<keyword evidence="10 13" id="KW-0520">NAD</keyword>
<dbReference type="EC" id="1.1.1.205" evidence="13 19"/>
<comment type="cofactor">
    <cofactor evidence="1 13">
        <name>K(+)</name>
        <dbReference type="ChEBI" id="CHEBI:29103"/>
    </cofactor>
</comment>
<evidence type="ECO:0000256" key="4">
    <source>
        <dbReference type="ARBA" id="ARBA00022490"/>
    </source>
</evidence>
<keyword evidence="4 13" id="KW-0963">Cytoplasm</keyword>
<proteinExistence type="inferred from homology"/>
<name>A0A0D2WVJ0_CAPO3</name>
<keyword evidence="22" id="KW-1185">Reference proteome</keyword>
<gene>
    <name evidence="21" type="ORF">CAOG_006578</name>
</gene>
<dbReference type="CDD" id="cd04601">
    <property type="entry name" value="CBS_pair_IMPDH"/>
    <property type="match status" value="1"/>
</dbReference>
<comment type="activity regulation">
    <text evidence="13">Mycophenolic acid (MPA) is a non-competitive inhibitor that prevents formation of the closed enzyme conformation by binding to the same site as the amobile flap. In contrast, mizoribine monophosphate (MZP) is a competitive inhibitor that induces the closed conformation. MPA is a potent inhibitor of mammalian IMPDHs but a poor inhibitor of the bacterial enzymes. MZP is a more potent inhibitor of bacterial IMPDH.</text>
</comment>
<dbReference type="GO" id="GO:0046872">
    <property type="term" value="F:metal ion binding"/>
    <property type="evidence" value="ECO:0007669"/>
    <property type="project" value="UniProtKB-UniRule"/>
</dbReference>
<organism evidence="21 22">
    <name type="scientific">Capsaspora owczarzaki (strain ATCC 30864)</name>
    <dbReference type="NCBI Taxonomy" id="595528"/>
    <lineage>
        <taxon>Eukaryota</taxon>
        <taxon>Filasterea</taxon>
        <taxon>Capsaspora</taxon>
    </lineage>
</organism>
<evidence type="ECO:0000256" key="2">
    <source>
        <dbReference type="ARBA" id="ARBA00004496"/>
    </source>
</evidence>
<dbReference type="OrthoDB" id="416622at2759"/>
<feature type="binding site" evidence="13 15">
    <location>
        <begin position="331"/>
        <end position="333"/>
    </location>
    <ligand>
        <name>NAD(+)</name>
        <dbReference type="ChEBI" id="CHEBI:57540"/>
    </ligand>
</feature>
<dbReference type="SMART" id="SM01240">
    <property type="entry name" value="IMPDH"/>
    <property type="match status" value="1"/>
</dbReference>
<dbReference type="STRING" id="595528.A0A0D2WVJ0"/>
<dbReference type="GO" id="GO:0006177">
    <property type="term" value="P:GMP biosynthetic process"/>
    <property type="evidence" value="ECO:0007669"/>
    <property type="project" value="UniProtKB-UniRule"/>
</dbReference>
<dbReference type="CDD" id="cd00381">
    <property type="entry name" value="IMPDH"/>
    <property type="match status" value="1"/>
</dbReference>
<keyword evidence="5 13" id="KW-0479">Metal-binding</keyword>
<comment type="subunit">
    <text evidence="13">Homotetramer.</text>
</comment>
<dbReference type="PIRSF" id="PIRSF000130">
    <property type="entry name" value="IMPDH"/>
    <property type="match status" value="1"/>
</dbReference>
<dbReference type="InterPro" id="IPR005990">
    <property type="entry name" value="IMP_DH"/>
</dbReference>
<dbReference type="InterPro" id="IPR000644">
    <property type="entry name" value="CBS_dom"/>
</dbReference>
<feature type="binding site" description="in other chain" evidence="13 16">
    <location>
        <position position="385"/>
    </location>
    <ligand>
        <name>K(+)</name>
        <dbReference type="ChEBI" id="CHEBI:29103"/>
        <note>ligand shared between two tetrameric partners</note>
    </ligand>
</feature>
<feature type="binding site" evidence="13">
    <location>
        <begin position="421"/>
        <end position="423"/>
    </location>
    <ligand>
        <name>IMP</name>
        <dbReference type="ChEBI" id="CHEBI:58053"/>
    </ligand>
</feature>
<keyword evidence="6 13" id="KW-0332">GMP biosynthesis</keyword>